<dbReference type="Pfam" id="PF02659">
    <property type="entry name" value="Mntp"/>
    <property type="match status" value="1"/>
</dbReference>
<feature type="transmembrane region" description="Helical" evidence="8">
    <location>
        <begin position="26"/>
        <end position="51"/>
    </location>
</feature>
<dbReference type="GO" id="GO:0005384">
    <property type="term" value="F:manganese ion transmembrane transporter activity"/>
    <property type="evidence" value="ECO:0007669"/>
    <property type="project" value="UniProtKB-UniRule"/>
</dbReference>
<keyword evidence="5 8" id="KW-0406">Ion transport</keyword>
<comment type="subcellular location">
    <subcellularLocation>
        <location evidence="8">Cell membrane</location>
        <topology evidence="8">Multi-pass membrane protein</topology>
    </subcellularLocation>
</comment>
<dbReference type="OrthoDB" id="1679700at2"/>
<organism evidence="9 10">
    <name type="scientific">Alteribacter keqinensis</name>
    <dbReference type="NCBI Taxonomy" id="2483800"/>
    <lineage>
        <taxon>Bacteria</taxon>
        <taxon>Bacillati</taxon>
        <taxon>Bacillota</taxon>
        <taxon>Bacilli</taxon>
        <taxon>Bacillales</taxon>
        <taxon>Bacillaceae</taxon>
        <taxon>Alteribacter</taxon>
    </lineage>
</organism>
<dbReference type="AlphaFoldDB" id="A0A3M7TR84"/>
<comment type="function">
    <text evidence="8">Probably functions as a manganese efflux pump.</text>
</comment>
<dbReference type="EMBL" id="RHIB01000002">
    <property type="protein sequence ID" value="RNA68078.1"/>
    <property type="molecule type" value="Genomic_DNA"/>
</dbReference>
<dbReference type="InterPro" id="IPR003810">
    <property type="entry name" value="Mntp/YtaF"/>
</dbReference>
<proteinExistence type="inferred from homology"/>
<protein>
    <recommendedName>
        <fullName evidence="8">Putative manganese efflux pump MntP</fullName>
    </recommendedName>
</protein>
<comment type="caution">
    <text evidence="9">The sequence shown here is derived from an EMBL/GenBank/DDBJ whole genome shotgun (WGS) entry which is preliminary data.</text>
</comment>
<evidence type="ECO:0000313" key="10">
    <source>
        <dbReference type="Proteomes" id="UP000278746"/>
    </source>
</evidence>
<reference evidence="9 10" key="1">
    <citation type="submission" date="2018-10" db="EMBL/GenBank/DDBJ databases">
        <title>Bacillus Keqinensis sp. nov., a moderately halophilic bacterium isolated from a saline-alkaline lake.</title>
        <authorList>
            <person name="Wang H."/>
        </authorList>
    </citation>
    <scope>NUCLEOTIDE SEQUENCE [LARGE SCALE GENOMIC DNA]</scope>
    <source>
        <strain evidence="9 10">KQ-3</strain>
    </source>
</reference>
<keyword evidence="10" id="KW-1185">Reference proteome</keyword>
<sequence>MAFALSMDAFSISVGMGMIGLRLRQIGMIGTTVGLFHVAMPLLGMILGKIVSQYVGVFAYLLGAIVLIILGLQMIFSSFSKDTKSFLQPVGLGLILFAVGVSIDSFSVGLSLGMLGAKTLLTLVSFGIMSAFLTCAGLLLGRKVEGLLGGYSEMLGGLILVGFGVKILFV</sequence>
<feature type="transmembrane region" description="Helical" evidence="8">
    <location>
        <begin position="57"/>
        <end position="79"/>
    </location>
</feature>
<evidence type="ECO:0000313" key="9">
    <source>
        <dbReference type="EMBL" id="RNA68078.1"/>
    </source>
</evidence>
<evidence type="ECO:0000256" key="5">
    <source>
        <dbReference type="ARBA" id="ARBA00023065"/>
    </source>
</evidence>
<keyword evidence="4 8" id="KW-1133">Transmembrane helix</keyword>
<keyword evidence="3 8" id="KW-0812">Transmembrane</keyword>
<evidence type="ECO:0000256" key="2">
    <source>
        <dbReference type="ARBA" id="ARBA00022475"/>
    </source>
</evidence>
<accession>A0A3M7TR84</accession>
<dbReference type="PANTHER" id="PTHR35529">
    <property type="entry name" value="MANGANESE EFFLUX PUMP MNTP-RELATED"/>
    <property type="match status" value="1"/>
</dbReference>
<feature type="transmembrane region" description="Helical" evidence="8">
    <location>
        <begin position="148"/>
        <end position="169"/>
    </location>
</feature>
<dbReference type="GO" id="GO:0005886">
    <property type="term" value="C:plasma membrane"/>
    <property type="evidence" value="ECO:0007669"/>
    <property type="project" value="UniProtKB-SubCell"/>
</dbReference>
<dbReference type="HAMAP" id="MF_01521">
    <property type="entry name" value="MntP_pump"/>
    <property type="match status" value="1"/>
</dbReference>
<evidence type="ECO:0000256" key="8">
    <source>
        <dbReference type="HAMAP-Rule" id="MF_01521"/>
    </source>
</evidence>
<keyword evidence="7 8" id="KW-0464">Manganese</keyword>
<keyword evidence="2 8" id="KW-1003">Cell membrane</keyword>
<dbReference type="PANTHER" id="PTHR35529:SF1">
    <property type="entry name" value="MANGANESE EFFLUX PUMP MNTP-RELATED"/>
    <property type="match status" value="1"/>
</dbReference>
<comment type="similarity">
    <text evidence="8">Belongs to the MntP (TC 9.B.29) family.</text>
</comment>
<dbReference type="RefSeq" id="WP_122900125.1">
    <property type="nucleotide sequence ID" value="NZ_RHIB01000002.1"/>
</dbReference>
<feature type="transmembrane region" description="Helical" evidence="8">
    <location>
        <begin position="120"/>
        <end position="141"/>
    </location>
</feature>
<evidence type="ECO:0000256" key="6">
    <source>
        <dbReference type="ARBA" id="ARBA00023136"/>
    </source>
</evidence>
<evidence type="ECO:0000256" key="4">
    <source>
        <dbReference type="ARBA" id="ARBA00022989"/>
    </source>
</evidence>
<feature type="transmembrane region" description="Helical" evidence="8">
    <location>
        <begin position="91"/>
        <end position="114"/>
    </location>
</feature>
<evidence type="ECO:0000256" key="3">
    <source>
        <dbReference type="ARBA" id="ARBA00022692"/>
    </source>
</evidence>
<keyword evidence="6 8" id="KW-0472">Membrane</keyword>
<evidence type="ECO:0000256" key="1">
    <source>
        <dbReference type="ARBA" id="ARBA00022448"/>
    </source>
</evidence>
<dbReference type="InterPro" id="IPR022929">
    <property type="entry name" value="Put_MntP"/>
</dbReference>
<keyword evidence="1 8" id="KW-0813">Transport</keyword>
<dbReference type="Proteomes" id="UP000278746">
    <property type="component" value="Unassembled WGS sequence"/>
</dbReference>
<evidence type="ECO:0000256" key="7">
    <source>
        <dbReference type="ARBA" id="ARBA00023211"/>
    </source>
</evidence>
<name>A0A3M7TR84_9BACI</name>
<gene>
    <name evidence="8" type="primary">mntP</name>
    <name evidence="9" type="ORF">EBO34_14065</name>
</gene>